<proteinExistence type="predicted"/>
<comment type="caution">
    <text evidence="2">The sequence shown here is derived from an EMBL/GenBank/DDBJ whole genome shotgun (WGS) entry which is preliminary data.</text>
</comment>
<organism evidence="2 3">
    <name type="scientific">Gossypium schwendimanii</name>
    <name type="common">Cotton</name>
    <dbReference type="NCBI Taxonomy" id="34291"/>
    <lineage>
        <taxon>Eukaryota</taxon>
        <taxon>Viridiplantae</taxon>
        <taxon>Streptophyta</taxon>
        <taxon>Embryophyta</taxon>
        <taxon>Tracheophyta</taxon>
        <taxon>Spermatophyta</taxon>
        <taxon>Magnoliopsida</taxon>
        <taxon>eudicotyledons</taxon>
        <taxon>Gunneridae</taxon>
        <taxon>Pentapetalae</taxon>
        <taxon>rosids</taxon>
        <taxon>malvids</taxon>
        <taxon>Malvales</taxon>
        <taxon>Malvaceae</taxon>
        <taxon>Malvoideae</taxon>
        <taxon>Gossypium</taxon>
    </lineage>
</organism>
<protein>
    <recommendedName>
        <fullName evidence="1">RNase H type-1 domain-containing protein</fullName>
    </recommendedName>
</protein>
<keyword evidence="3" id="KW-1185">Reference proteome</keyword>
<dbReference type="InterPro" id="IPR002156">
    <property type="entry name" value="RNaseH_domain"/>
</dbReference>
<dbReference type="GO" id="GO:0004523">
    <property type="term" value="F:RNA-DNA hybrid ribonuclease activity"/>
    <property type="evidence" value="ECO:0007669"/>
    <property type="project" value="InterPro"/>
</dbReference>
<evidence type="ECO:0000259" key="1">
    <source>
        <dbReference type="Pfam" id="PF13456"/>
    </source>
</evidence>
<gene>
    <name evidence="2" type="ORF">Goshw_006912</name>
</gene>
<name>A0A7J9KQT5_GOSSC</name>
<reference evidence="2 3" key="1">
    <citation type="journal article" date="2019" name="Genome Biol. Evol.">
        <title>Insights into the evolution of the New World diploid cottons (Gossypium, subgenus Houzingenia) based on genome sequencing.</title>
        <authorList>
            <person name="Grover C.E."/>
            <person name="Arick M.A. 2nd"/>
            <person name="Thrash A."/>
            <person name="Conover J.L."/>
            <person name="Sanders W.S."/>
            <person name="Peterson D.G."/>
            <person name="Frelichowski J.E."/>
            <person name="Scheffler J.A."/>
            <person name="Scheffler B.E."/>
            <person name="Wendel J.F."/>
        </authorList>
    </citation>
    <scope>NUCLEOTIDE SEQUENCE [LARGE SCALE GENOMIC DNA]</scope>
    <source>
        <strain evidence="2">1</strain>
        <tissue evidence="2">Leaf</tissue>
    </source>
</reference>
<dbReference type="Pfam" id="PF13456">
    <property type="entry name" value="RVT_3"/>
    <property type="match status" value="1"/>
</dbReference>
<dbReference type="GO" id="GO:0003676">
    <property type="term" value="F:nucleic acid binding"/>
    <property type="evidence" value="ECO:0007669"/>
    <property type="project" value="InterPro"/>
</dbReference>
<dbReference type="AlphaFoldDB" id="A0A7J9KQT5"/>
<evidence type="ECO:0000313" key="2">
    <source>
        <dbReference type="EMBL" id="MBA0848768.1"/>
    </source>
</evidence>
<evidence type="ECO:0000313" key="3">
    <source>
        <dbReference type="Proteomes" id="UP000593576"/>
    </source>
</evidence>
<accession>A0A7J9KQT5</accession>
<sequence>MRLIWWFSNEFLEVFQKMSASTDRYIPNAFVAETMAAIQAMTFAADPGFMHVVFEGDSLTIIKKLTSHNEDRLKISGLFFWWKGFIKEKLLLSNVTYIHPSANIVAHDLICLQEVVLGEMEEVPVLPDVAVDGYRRGWFGRLNFCDLALS</sequence>
<dbReference type="OrthoDB" id="990022at2759"/>
<dbReference type="Proteomes" id="UP000593576">
    <property type="component" value="Unassembled WGS sequence"/>
</dbReference>
<feature type="domain" description="RNase H type-1" evidence="1">
    <location>
        <begin position="28"/>
        <end position="109"/>
    </location>
</feature>
<dbReference type="EMBL" id="JABFAF010000002">
    <property type="protein sequence ID" value="MBA0848768.1"/>
    <property type="molecule type" value="Genomic_DNA"/>
</dbReference>